<sequence length="136" mass="13902">KVAMVGDGINDAPALATADVGIAMGGGTDVAIETADAALLKSRVTDVAHLVALSRATMANIHQNVIFALALKGVFLVTSVLGLTGLWIAVLADTGATAIVTLNALRLLRFKGAKSPEDSGRDEGMPSRQLIAAESH</sequence>
<feature type="region of interest" description="Disordered" evidence="4">
    <location>
        <begin position="114"/>
        <end position="136"/>
    </location>
</feature>
<keyword evidence="5" id="KW-0812">Transmembrane</keyword>
<dbReference type="Gene3D" id="3.40.50.1000">
    <property type="entry name" value="HAD superfamily/HAD-like"/>
    <property type="match status" value="1"/>
</dbReference>
<feature type="transmembrane region" description="Helical" evidence="5">
    <location>
        <begin position="64"/>
        <end position="81"/>
    </location>
</feature>
<dbReference type="GO" id="GO:0016887">
    <property type="term" value="F:ATP hydrolysis activity"/>
    <property type="evidence" value="ECO:0007669"/>
    <property type="project" value="InterPro"/>
</dbReference>
<dbReference type="GO" id="GO:0016020">
    <property type="term" value="C:membrane"/>
    <property type="evidence" value="ECO:0007669"/>
    <property type="project" value="InterPro"/>
</dbReference>
<dbReference type="Pfam" id="PF08282">
    <property type="entry name" value="Hydrolase_3"/>
    <property type="match status" value="1"/>
</dbReference>
<evidence type="ECO:0000256" key="4">
    <source>
        <dbReference type="SAM" id="MobiDB-lite"/>
    </source>
</evidence>
<dbReference type="Proteomes" id="UP000259610">
    <property type="component" value="Unassembled WGS sequence"/>
</dbReference>
<organism evidence="6 7">
    <name type="scientific">Hyphomonas adhaerens</name>
    <dbReference type="NCBI Taxonomy" id="81029"/>
    <lineage>
        <taxon>Bacteria</taxon>
        <taxon>Pseudomonadati</taxon>
        <taxon>Pseudomonadota</taxon>
        <taxon>Alphaproteobacteria</taxon>
        <taxon>Hyphomonadales</taxon>
        <taxon>Hyphomonadaceae</taxon>
        <taxon>Hyphomonas</taxon>
    </lineage>
</organism>
<comment type="catalytic activity">
    <reaction evidence="3">
        <text>Zn(2+)(in) + ATP + H2O = Zn(2+)(out) + ADP + phosphate + H(+)</text>
        <dbReference type="Rhea" id="RHEA:20621"/>
        <dbReference type="ChEBI" id="CHEBI:15377"/>
        <dbReference type="ChEBI" id="CHEBI:15378"/>
        <dbReference type="ChEBI" id="CHEBI:29105"/>
        <dbReference type="ChEBI" id="CHEBI:30616"/>
        <dbReference type="ChEBI" id="CHEBI:43474"/>
        <dbReference type="ChEBI" id="CHEBI:456216"/>
        <dbReference type="EC" id="7.2.2.12"/>
    </reaction>
</comment>
<dbReference type="SUPFAM" id="SSF56784">
    <property type="entry name" value="HAD-like"/>
    <property type="match status" value="1"/>
</dbReference>
<feature type="non-terminal residue" evidence="6">
    <location>
        <position position="1"/>
    </location>
</feature>
<dbReference type="InterPro" id="IPR001757">
    <property type="entry name" value="P_typ_ATPase"/>
</dbReference>
<dbReference type="AlphaFoldDB" id="A0A3B9GYD4"/>
<dbReference type="EC" id="7.2.2.12" evidence="2"/>
<dbReference type="PRINTS" id="PR00119">
    <property type="entry name" value="CATATPASE"/>
</dbReference>
<evidence type="ECO:0000256" key="5">
    <source>
        <dbReference type="SAM" id="Phobius"/>
    </source>
</evidence>
<dbReference type="InterPro" id="IPR023214">
    <property type="entry name" value="HAD_sf"/>
</dbReference>
<dbReference type="GO" id="GO:0005524">
    <property type="term" value="F:ATP binding"/>
    <property type="evidence" value="ECO:0007669"/>
    <property type="project" value="InterPro"/>
</dbReference>
<evidence type="ECO:0000256" key="2">
    <source>
        <dbReference type="ARBA" id="ARBA00039097"/>
    </source>
</evidence>
<reference evidence="6 7" key="1">
    <citation type="journal article" date="2018" name="Nat. Biotechnol.">
        <title>A standardized bacterial taxonomy based on genome phylogeny substantially revises the tree of life.</title>
        <authorList>
            <person name="Parks D.H."/>
            <person name="Chuvochina M."/>
            <person name="Waite D.W."/>
            <person name="Rinke C."/>
            <person name="Skarshewski A."/>
            <person name="Chaumeil P.A."/>
            <person name="Hugenholtz P."/>
        </authorList>
    </citation>
    <scope>NUCLEOTIDE SEQUENCE [LARGE SCALE GENOMIC DNA]</scope>
    <source>
        <strain evidence="6">UBA8733</strain>
    </source>
</reference>
<dbReference type="PANTHER" id="PTHR48085">
    <property type="entry name" value="CADMIUM/ZINC-TRANSPORTING ATPASE HMA2-RELATED"/>
    <property type="match status" value="1"/>
</dbReference>
<evidence type="ECO:0000313" key="6">
    <source>
        <dbReference type="EMBL" id="HAE27459.1"/>
    </source>
</evidence>
<keyword evidence="5" id="KW-0472">Membrane</keyword>
<comment type="similarity">
    <text evidence="1">Belongs to the cation transport ATPase (P-type) (TC 3.A.3) family. Type IB subfamily.</text>
</comment>
<proteinExistence type="inferred from homology"/>
<evidence type="ECO:0000256" key="1">
    <source>
        <dbReference type="ARBA" id="ARBA00006024"/>
    </source>
</evidence>
<dbReference type="PANTHER" id="PTHR48085:SF5">
    <property type="entry name" value="CADMIUM_ZINC-TRANSPORTING ATPASE HMA4-RELATED"/>
    <property type="match status" value="1"/>
</dbReference>
<evidence type="ECO:0000313" key="7">
    <source>
        <dbReference type="Proteomes" id="UP000259610"/>
    </source>
</evidence>
<accession>A0A3B9GYD4</accession>
<name>A0A3B9GYD4_9PROT</name>
<dbReference type="PRINTS" id="PR00120">
    <property type="entry name" value="HATPASE"/>
</dbReference>
<dbReference type="InterPro" id="IPR036412">
    <property type="entry name" value="HAD-like_sf"/>
</dbReference>
<keyword evidence="5" id="KW-1133">Transmembrane helix</keyword>
<evidence type="ECO:0000256" key="3">
    <source>
        <dbReference type="ARBA" id="ARBA00047308"/>
    </source>
</evidence>
<protein>
    <recommendedName>
        <fullName evidence="2">P-type Zn(2+) transporter</fullName>
        <ecNumber evidence="2">7.2.2.12</ecNumber>
    </recommendedName>
</protein>
<dbReference type="InterPro" id="IPR051014">
    <property type="entry name" value="Cation_Transport_ATPase_IB"/>
</dbReference>
<comment type="caution">
    <text evidence="6">The sequence shown here is derived from an EMBL/GenBank/DDBJ whole genome shotgun (WGS) entry which is preliminary data.</text>
</comment>
<dbReference type="GO" id="GO:0015086">
    <property type="term" value="F:cadmium ion transmembrane transporter activity"/>
    <property type="evidence" value="ECO:0007669"/>
    <property type="project" value="TreeGrafter"/>
</dbReference>
<dbReference type="EMBL" id="DMAN01000218">
    <property type="protein sequence ID" value="HAE27459.1"/>
    <property type="molecule type" value="Genomic_DNA"/>
</dbReference>
<gene>
    <name evidence="6" type="ORF">DCG58_09885</name>
</gene>
<dbReference type="PROSITE" id="PS01229">
    <property type="entry name" value="COF_2"/>
    <property type="match status" value="1"/>
</dbReference>
<feature type="compositionally biased region" description="Basic and acidic residues" evidence="4">
    <location>
        <begin position="114"/>
        <end position="125"/>
    </location>
</feature>
<dbReference type="GO" id="GO:0016463">
    <property type="term" value="F:P-type zinc transporter activity"/>
    <property type="evidence" value="ECO:0007669"/>
    <property type="project" value="UniProtKB-EC"/>
</dbReference>